<dbReference type="Pfam" id="PF07681">
    <property type="entry name" value="DoxX"/>
    <property type="match status" value="1"/>
</dbReference>
<comment type="similarity">
    <text evidence="2">Belongs to the DoxX family.</text>
</comment>
<gene>
    <name evidence="7" type="ORF">Q7X28_03605</name>
</gene>
<evidence type="ECO:0000256" key="5">
    <source>
        <dbReference type="ARBA" id="ARBA00022989"/>
    </source>
</evidence>
<dbReference type="SUPFAM" id="SSF58113">
    <property type="entry name" value="Apolipoprotein A-I"/>
    <property type="match status" value="1"/>
</dbReference>
<dbReference type="InterPro" id="IPR051907">
    <property type="entry name" value="DoxX-like_oxidoreductase"/>
</dbReference>
<keyword evidence="4" id="KW-0812">Transmembrane</keyword>
<organism evidence="7 8">
    <name type="scientific">Tsukamurella strandjordii</name>
    <dbReference type="NCBI Taxonomy" id="147577"/>
    <lineage>
        <taxon>Bacteria</taxon>
        <taxon>Bacillati</taxon>
        <taxon>Actinomycetota</taxon>
        <taxon>Actinomycetes</taxon>
        <taxon>Mycobacteriales</taxon>
        <taxon>Tsukamurellaceae</taxon>
        <taxon>Tsukamurella</taxon>
    </lineage>
</organism>
<dbReference type="AlphaFoldDB" id="A0AA90NET2"/>
<keyword evidence="3" id="KW-1003">Cell membrane</keyword>
<keyword evidence="8" id="KW-1185">Reference proteome</keyword>
<evidence type="ECO:0000256" key="3">
    <source>
        <dbReference type="ARBA" id="ARBA00022475"/>
    </source>
</evidence>
<evidence type="ECO:0000256" key="4">
    <source>
        <dbReference type="ARBA" id="ARBA00022692"/>
    </source>
</evidence>
<reference evidence="7" key="1">
    <citation type="submission" date="2023-08" db="EMBL/GenBank/DDBJ databases">
        <title>The draft genome of Tsukamurella strandjordii strain 050030.</title>
        <authorList>
            <person name="Zhao F."/>
            <person name="Feng Y."/>
            <person name="Zong Z."/>
        </authorList>
    </citation>
    <scope>NUCLEOTIDE SEQUENCE</scope>
    <source>
        <strain evidence="7">050030</strain>
    </source>
</reference>
<keyword evidence="5" id="KW-1133">Transmembrane helix</keyword>
<evidence type="ECO:0000256" key="6">
    <source>
        <dbReference type="ARBA" id="ARBA00023136"/>
    </source>
</evidence>
<dbReference type="EMBL" id="JAUTIX010000001">
    <property type="protein sequence ID" value="MDP0397004.1"/>
    <property type="molecule type" value="Genomic_DNA"/>
</dbReference>
<proteinExistence type="inferred from homology"/>
<evidence type="ECO:0000256" key="1">
    <source>
        <dbReference type="ARBA" id="ARBA00004651"/>
    </source>
</evidence>
<comment type="caution">
    <text evidence="7">The sequence shown here is derived from an EMBL/GenBank/DDBJ whole genome shotgun (WGS) entry which is preliminary data.</text>
</comment>
<evidence type="ECO:0000313" key="8">
    <source>
        <dbReference type="Proteomes" id="UP001178281"/>
    </source>
</evidence>
<comment type="subcellular location">
    <subcellularLocation>
        <location evidence="1">Cell membrane</location>
        <topology evidence="1">Multi-pass membrane protein</topology>
    </subcellularLocation>
</comment>
<evidence type="ECO:0000256" key="2">
    <source>
        <dbReference type="ARBA" id="ARBA00006679"/>
    </source>
</evidence>
<accession>A0AA90NET2</accession>
<protein>
    <submittedName>
        <fullName evidence="7">DoxX family membrane protein</fullName>
    </submittedName>
</protein>
<keyword evidence="6" id="KW-0472">Membrane</keyword>
<name>A0AA90NET2_9ACTN</name>
<dbReference type="Proteomes" id="UP001178281">
    <property type="component" value="Unassembled WGS sequence"/>
</dbReference>
<dbReference type="PANTHER" id="PTHR33452:SF1">
    <property type="entry name" value="INNER MEMBRANE PROTEIN YPHA-RELATED"/>
    <property type="match status" value="1"/>
</dbReference>
<dbReference type="InterPro" id="IPR032808">
    <property type="entry name" value="DoxX"/>
</dbReference>
<sequence length="260" mass="27405">MIRRIARPLLGSYFIYSGVNTLLRPAERADSSAGVVHKAQEAFPDAPLPASPTTWARALGGAQLGGGTLLALGRLPRLSALTLAGTLAATTATENRFWAESDPAARQEATVHFLKNLSLIGGLIIAGFDTEGEPGVLWRTKRAGRHAADRASATVAALTPGTDEAGPDLGDRAAEVREKAHDAVATLADAASTRAARISAAASETLTDLREHAPEYADQVKDGAQRLVASAQERAPRYVDQVREAAEAAQDEIASRRRRG</sequence>
<dbReference type="GO" id="GO:0005886">
    <property type="term" value="C:plasma membrane"/>
    <property type="evidence" value="ECO:0007669"/>
    <property type="project" value="UniProtKB-SubCell"/>
</dbReference>
<evidence type="ECO:0000313" key="7">
    <source>
        <dbReference type="EMBL" id="MDP0397004.1"/>
    </source>
</evidence>
<dbReference type="PANTHER" id="PTHR33452">
    <property type="entry name" value="OXIDOREDUCTASE CATD-RELATED"/>
    <property type="match status" value="1"/>
</dbReference>
<dbReference type="Gene3D" id="1.20.120.20">
    <property type="entry name" value="Apolipoprotein"/>
    <property type="match status" value="1"/>
</dbReference>
<dbReference type="RefSeq" id="WP_220656816.1">
    <property type="nucleotide sequence ID" value="NZ_CBCSFC010000028.1"/>
</dbReference>